<protein>
    <submittedName>
        <fullName evidence="2">Chromosome partitioning protein</fullName>
    </submittedName>
</protein>
<dbReference type="InterPro" id="IPR027417">
    <property type="entry name" value="P-loop_NTPase"/>
</dbReference>
<dbReference type="AlphaFoldDB" id="A0A0P8BPU5"/>
<gene>
    <name evidence="2" type="primary">parA-3</name>
    <name evidence="2" type="ORF">HLUCCA11_08780</name>
</gene>
<dbReference type="PIRSF" id="PIRSF009320">
    <property type="entry name" value="Nuc_binding_HP_1000"/>
    <property type="match status" value="1"/>
</dbReference>
<evidence type="ECO:0000313" key="2">
    <source>
        <dbReference type="EMBL" id="KPQ35981.1"/>
    </source>
</evidence>
<feature type="domain" description="CobQ/CobB/MinD/ParA nucleotide binding" evidence="1">
    <location>
        <begin position="6"/>
        <end position="152"/>
    </location>
</feature>
<dbReference type="EMBL" id="LJZR01000009">
    <property type="protein sequence ID" value="KPQ35981.1"/>
    <property type="molecule type" value="Genomic_DNA"/>
</dbReference>
<dbReference type="PANTHER" id="PTHR13696">
    <property type="entry name" value="P-LOOP CONTAINING NUCLEOSIDE TRIPHOSPHATE HYDROLASE"/>
    <property type="match status" value="1"/>
</dbReference>
<organism evidence="2 3">
    <name type="scientific">Phormidesmis priestleyi Ana</name>
    <dbReference type="NCBI Taxonomy" id="1666911"/>
    <lineage>
        <taxon>Bacteria</taxon>
        <taxon>Bacillati</taxon>
        <taxon>Cyanobacteriota</taxon>
        <taxon>Cyanophyceae</taxon>
        <taxon>Leptolyngbyales</taxon>
        <taxon>Leptolyngbyaceae</taxon>
        <taxon>Phormidesmis</taxon>
    </lineage>
</organism>
<comment type="caution">
    <text evidence="2">The sequence shown here is derived from an EMBL/GenBank/DDBJ whole genome shotgun (WGS) entry which is preliminary data.</text>
</comment>
<dbReference type="InterPro" id="IPR050678">
    <property type="entry name" value="DNA_Partitioning_ATPase"/>
</dbReference>
<dbReference type="InterPro" id="IPR002586">
    <property type="entry name" value="CobQ/CobB/MinD/ParA_Nub-bd_dom"/>
</dbReference>
<reference evidence="2 3" key="1">
    <citation type="submission" date="2015-09" db="EMBL/GenBank/DDBJ databases">
        <title>Identification and resolution of microdiversity through metagenomic sequencing of parallel consortia.</title>
        <authorList>
            <person name="Nelson W.C."/>
            <person name="Romine M.F."/>
            <person name="Lindemann S.R."/>
        </authorList>
    </citation>
    <scope>NUCLEOTIDE SEQUENCE [LARGE SCALE GENOMIC DNA]</scope>
    <source>
        <strain evidence="2">Ana</strain>
    </source>
</reference>
<dbReference type="PATRIC" id="fig|1666911.3.peg.4143"/>
<proteinExistence type="predicted"/>
<dbReference type="STRING" id="1666911.HLUCCA11_08780"/>
<dbReference type="PANTHER" id="PTHR13696:SF52">
    <property type="entry name" value="PARA FAMILY PROTEIN CT_582"/>
    <property type="match status" value="1"/>
</dbReference>
<evidence type="ECO:0000259" key="1">
    <source>
        <dbReference type="Pfam" id="PF01656"/>
    </source>
</evidence>
<name>A0A0P8BPU5_9CYAN</name>
<dbReference type="CDD" id="cd02042">
    <property type="entry name" value="ParAB_family"/>
    <property type="match status" value="1"/>
</dbReference>
<dbReference type="SUPFAM" id="SSF52540">
    <property type="entry name" value="P-loop containing nucleoside triphosphate hydrolases"/>
    <property type="match status" value="1"/>
</dbReference>
<dbReference type="Gene3D" id="3.40.50.300">
    <property type="entry name" value="P-loop containing nucleotide triphosphate hydrolases"/>
    <property type="match status" value="1"/>
</dbReference>
<accession>A0A0P8BPU5</accession>
<evidence type="ECO:0000313" key="3">
    <source>
        <dbReference type="Proteomes" id="UP000050465"/>
    </source>
</evidence>
<dbReference type="Proteomes" id="UP000050465">
    <property type="component" value="Unassembled WGS sequence"/>
</dbReference>
<sequence length="212" mass="22959">MAPHILVIFNGKGGVGKTTTAVNLAAIFSETQAVLLVDADPQASANWWITRGQKPPDFDISTETNPTLLGKLKSIENYDLIIIDTPPALSSEALSAVLPIADYLLLPTPPAPMDIAALVHTVKNTINPSGIPHRVLLTKVDSRSLGEALAAQNMLMELNIPACYAFVKSYKAHERAALEGIPIIHWNGRNADEAQADYIRVADEIQTDWKDS</sequence>
<dbReference type="Pfam" id="PF01656">
    <property type="entry name" value="CbiA"/>
    <property type="match status" value="1"/>
</dbReference>